<keyword evidence="1" id="KW-0812">Transmembrane</keyword>
<keyword evidence="2" id="KW-0645">Protease</keyword>
<feature type="transmembrane region" description="Helical" evidence="1">
    <location>
        <begin position="318"/>
        <end position="336"/>
    </location>
</feature>
<sequence length="362" mass="41085">MKCPECDYVNQDMGKFCINCGYTFFRYDNTHQESNSLFYEFANYVDMVPMYERSVEPKFQNIFSRVFRKHSELEAERLFIVGTALTTPRIEEVKETWPKPWLFARVFLIALIAFLGLYLGVSLFGNINFIPGLIIVGAFAVPISTLIFFWEMNAPQNIAMYKIIYVVFIGGILSMLVALVFYDILKHNINPITIGIIEELAKVITVIYFVRNIKYRYILNGLLLGAAVGAGFAAFETAGYALRALLSGSFPSLYSTILLRSFLAPGGHVAWAAITGAAFCMVQGNKKFELNMLLKPKFVRIFILVVLMHALWDTPLPGIFPVGQIILMLLSWIMVFRMMRSGLKEIANKKLQLSDYPFKPTS</sequence>
<keyword evidence="3" id="KW-1185">Reference proteome</keyword>
<dbReference type="Proteomes" id="UP000321555">
    <property type="component" value="Chromosome"/>
</dbReference>
<keyword evidence="1" id="KW-0472">Membrane</keyword>
<feature type="transmembrane region" description="Helical" evidence="1">
    <location>
        <begin position="222"/>
        <end position="242"/>
    </location>
</feature>
<feature type="transmembrane region" description="Helical" evidence="1">
    <location>
        <begin position="262"/>
        <end position="282"/>
    </location>
</feature>
<feature type="transmembrane region" description="Helical" evidence="1">
    <location>
        <begin position="191"/>
        <end position="210"/>
    </location>
</feature>
<organism evidence="2 3">
    <name type="scientific">Cytobacillus dafuensis</name>
    <name type="common">Bacillus dafuensis</name>
    <dbReference type="NCBI Taxonomy" id="1742359"/>
    <lineage>
        <taxon>Bacteria</taxon>
        <taxon>Bacillati</taxon>
        <taxon>Bacillota</taxon>
        <taxon>Bacilli</taxon>
        <taxon>Bacillales</taxon>
        <taxon>Bacillaceae</taxon>
        <taxon>Cytobacillus</taxon>
    </lineage>
</organism>
<dbReference type="Pfam" id="PF13367">
    <property type="entry name" value="PrsW-protease"/>
    <property type="match status" value="1"/>
</dbReference>
<dbReference type="PANTHER" id="PTHR36844">
    <property type="entry name" value="PROTEASE PRSW"/>
    <property type="match status" value="1"/>
</dbReference>
<dbReference type="AlphaFoldDB" id="A0A5B8Z867"/>
<reference evidence="3" key="1">
    <citation type="submission" date="2019-08" db="EMBL/GenBank/DDBJ databases">
        <authorList>
            <person name="Zheng X."/>
        </authorList>
    </citation>
    <scope>NUCLEOTIDE SEQUENCE [LARGE SCALE GENOMIC DNA]</scope>
    <source>
        <strain evidence="3">FJAT-25496</strain>
    </source>
</reference>
<evidence type="ECO:0000313" key="3">
    <source>
        <dbReference type="Proteomes" id="UP000321555"/>
    </source>
</evidence>
<gene>
    <name evidence="2" type="ORF">FSZ17_11935</name>
</gene>
<keyword evidence="2" id="KW-0482">Metalloprotease</keyword>
<keyword evidence="1" id="KW-1133">Transmembrane helix</keyword>
<name>A0A5B8Z867_CYTDA</name>
<proteinExistence type="predicted"/>
<feature type="transmembrane region" description="Helical" evidence="1">
    <location>
        <begin position="294"/>
        <end position="312"/>
    </location>
</feature>
<dbReference type="OrthoDB" id="153483at2"/>
<dbReference type="KEGG" id="bda:FSZ17_11935"/>
<evidence type="ECO:0000256" key="1">
    <source>
        <dbReference type="SAM" id="Phobius"/>
    </source>
</evidence>
<feature type="transmembrane region" description="Helical" evidence="1">
    <location>
        <begin position="102"/>
        <end position="123"/>
    </location>
</feature>
<dbReference type="GO" id="GO:0006508">
    <property type="term" value="P:proteolysis"/>
    <property type="evidence" value="ECO:0007669"/>
    <property type="project" value="UniProtKB-KW"/>
</dbReference>
<evidence type="ECO:0000313" key="2">
    <source>
        <dbReference type="EMBL" id="QED47899.1"/>
    </source>
</evidence>
<dbReference type="InterPro" id="IPR026898">
    <property type="entry name" value="PrsW"/>
</dbReference>
<dbReference type="PANTHER" id="PTHR36844:SF1">
    <property type="entry name" value="PROTEASE PRSW"/>
    <property type="match status" value="1"/>
</dbReference>
<dbReference type="RefSeq" id="WP_057770647.1">
    <property type="nucleotide sequence ID" value="NZ_CP042593.1"/>
</dbReference>
<protein>
    <submittedName>
        <fullName evidence="2">PrsW family intramembrane metalloprotease</fullName>
    </submittedName>
</protein>
<feature type="transmembrane region" description="Helical" evidence="1">
    <location>
        <begin position="129"/>
        <end position="151"/>
    </location>
</feature>
<feature type="transmembrane region" description="Helical" evidence="1">
    <location>
        <begin position="163"/>
        <end position="185"/>
    </location>
</feature>
<dbReference type="GO" id="GO:0008237">
    <property type="term" value="F:metallopeptidase activity"/>
    <property type="evidence" value="ECO:0007669"/>
    <property type="project" value="UniProtKB-KW"/>
</dbReference>
<dbReference type="EMBL" id="CP042593">
    <property type="protein sequence ID" value="QED47899.1"/>
    <property type="molecule type" value="Genomic_DNA"/>
</dbReference>
<accession>A0A5B8Z867</accession>
<dbReference type="STRING" id="1742359.GCA_001439625_00836"/>
<keyword evidence="2" id="KW-0378">Hydrolase</keyword>